<dbReference type="Pfam" id="PF12833">
    <property type="entry name" value="HTH_18"/>
    <property type="match status" value="1"/>
</dbReference>
<evidence type="ECO:0000256" key="3">
    <source>
        <dbReference type="ARBA" id="ARBA00023163"/>
    </source>
</evidence>
<dbReference type="SUPFAM" id="SSF46689">
    <property type="entry name" value="Homeodomain-like"/>
    <property type="match status" value="2"/>
</dbReference>
<dbReference type="PANTHER" id="PTHR46796">
    <property type="entry name" value="HTH-TYPE TRANSCRIPTIONAL ACTIVATOR RHAS-RELATED"/>
    <property type="match status" value="1"/>
</dbReference>
<dbReference type="PANTHER" id="PTHR46796:SF7">
    <property type="entry name" value="ARAC FAMILY TRANSCRIPTIONAL REGULATOR"/>
    <property type="match status" value="1"/>
</dbReference>
<name>U3A1D8_9SPHN</name>
<keyword evidence="2" id="KW-0238">DNA-binding</keyword>
<evidence type="ECO:0000256" key="2">
    <source>
        <dbReference type="ARBA" id="ARBA00023125"/>
    </source>
</evidence>
<feature type="domain" description="HTH araC/xylS-type" evidence="4">
    <location>
        <begin position="176"/>
        <end position="274"/>
    </location>
</feature>
<dbReference type="Proteomes" id="UP000016568">
    <property type="component" value="Unassembled WGS sequence"/>
</dbReference>
<keyword evidence="3" id="KW-0804">Transcription</keyword>
<evidence type="ECO:0000313" key="6">
    <source>
        <dbReference type="Proteomes" id="UP000016568"/>
    </source>
</evidence>
<protein>
    <recommendedName>
        <fullName evidence="4">HTH araC/xylS-type domain-containing protein</fullName>
    </recommendedName>
</protein>
<dbReference type="RefSeq" id="WP_021689485.1">
    <property type="nucleotide sequence ID" value="NZ_BASZ01000003.1"/>
</dbReference>
<dbReference type="AlphaFoldDB" id="U3A1D8"/>
<evidence type="ECO:0000259" key="4">
    <source>
        <dbReference type="PROSITE" id="PS01124"/>
    </source>
</evidence>
<dbReference type="InterPro" id="IPR009057">
    <property type="entry name" value="Homeodomain-like_sf"/>
</dbReference>
<gene>
    <name evidence="5" type="ORF">NT2_03_00660</name>
</gene>
<keyword evidence="6" id="KW-1185">Reference proteome</keyword>
<sequence>MTGVTARTADMEFEYGRFDWPANHDRRVVHSSHVLSMAETAPGRRGEGWHEIDNRLSPPRPLGTMLIAPATVPFHTRGPGGNFRVARLHFRPADNDLDVLARERDPAKLGDCLDIRCPDVTHGMHRLVRETATPGFASDIVLDAIGRIILVDILRYLRKTCEETPVARSLSQGELRKIYAFVDAHLTSRITIAELAALLDISERHFMRLFRAATGETVHRFVERQRFEKARILLQEGDQPLKQIAHLLGFSSRTGFTLAFQRIAGQSPQEYRRQSATRNRS</sequence>
<evidence type="ECO:0000256" key="1">
    <source>
        <dbReference type="ARBA" id="ARBA00023015"/>
    </source>
</evidence>
<dbReference type="InterPro" id="IPR018060">
    <property type="entry name" value="HTH_AraC"/>
</dbReference>
<dbReference type="GO" id="GO:0043565">
    <property type="term" value="F:sequence-specific DNA binding"/>
    <property type="evidence" value="ECO:0007669"/>
    <property type="project" value="InterPro"/>
</dbReference>
<proteinExistence type="predicted"/>
<keyword evidence="1" id="KW-0805">Transcription regulation</keyword>
<organism evidence="5 6">
    <name type="scientific">Caenibius tardaugens NBRC 16725</name>
    <dbReference type="NCBI Taxonomy" id="1219035"/>
    <lineage>
        <taxon>Bacteria</taxon>
        <taxon>Pseudomonadati</taxon>
        <taxon>Pseudomonadota</taxon>
        <taxon>Alphaproteobacteria</taxon>
        <taxon>Sphingomonadales</taxon>
        <taxon>Erythrobacteraceae</taxon>
        <taxon>Caenibius</taxon>
    </lineage>
</organism>
<dbReference type="PROSITE" id="PS01124">
    <property type="entry name" value="HTH_ARAC_FAMILY_2"/>
    <property type="match status" value="1"/>
</dbReference>
<reference evidence="5 6" key="1">
    <citation type="submission" date="2013-09" db="EMBL/GenBank/DDBJ databases">
        <title>Whole genome shotgun sequence of Novosphingobium tardaugens NBRC 16725.</title>
        <authorList>
            <person name="Isaki S."/>
            <person name="Hosoyama A."/>
            <person name="Tsuchikane K."/>
            <person name="Katsumata H."/>
            <person name="Ando Y."/>
            <person name="Yamazaki S."/>
            <person name="Fujita N."/>
        </authorList>
    </citation>
    <scope>NUCLEOTIDE SEQUENCE [LARGE SCALE GENOMIC DNA]</scope>
    <source>
        <strain evidence="5 6">NBRC 16725</strain>
    </source>
</reference>
<dbReference type="OrthoDB" id="7508028at2"/>
<dbReference type="EMBL" id="BASZ01000003">
    <property type="protein sequence ID" value="GAD48578.1"/>
    <property type="molecule type" value="Genomic_DNA"/>
</dbReference>
<dbReference type="eggNOG" id="COG2207">
    <property type="taxonomic scope" value="Bacteria"/>
</dbReference>
<comment type="caution">
    <text evidence="5">The sequence shown here is derived from an EMBL/GenBank/DDBJ whole genome shotgun (WGS) entry which is preliminary data.</text>
</comment>
<dbReference type="InterPro" id="IPR050204">
    <property type="entry name" value="AraC_XylS_family_regulators"/>
</dbReference>
<dbReference type="Gene3D" id="1.10.10.60">
    <property type="entry name" value="Homeodomain-like"/>
    <property type="match status" value="1"/>
</dbReference>
<evidence type="ECO:0000313" key="5">
    <source>
        <dbReference type="EMBL" id="GAD48578.1"/>
    </source>
</evidence>
<dbReference type="GO" id="GO:0003700">
    <property type="term" value="F:DNA-binding transcription factor activity"/>
    <property type="evidence" value="ECO:0007669"/>
    <property type="project" value="InterPro"/>
</dbReference>
<dbReference type="SMART" id="SM00342">
    <property type="entry name" value="HTH_ARAC"/>
    <property type="match status" value="1"/>
</dbReference>
<dbReference type="KEGG" id="ntd:EGO55_02855"/>
<accession>U3A1D8</accession>